<dbReference type="InterPro" id="IPR008972">
    <property type="entry name" value="Cupredoxin"/>
</dbReference>
<dbReference type="PANTHER" id="PTHR33021">
    <property type="entry name" value="BLUE COPPER PROTEIN"/>
    <property type="match status" value="1"/>
</dbReference>
<keyword evidence="2" id="KW-1185">Reference proteome</keyword>
<dbReference type="InterPro" id="IPR003245">
    <property type="entry name" value="Phytocyanin_dom"/>
</dbReference>
<sequence length="264" mass="26463">MGASVVVQGRSSAFVTHVVMMILALLGLMAFLQGAQAETYFVGGSTQQWGFPPSNSATYYSDVWAKGFTFRVGDVLQFVYTPELHNVYQLPNGTAYANCDISSPIASKASGNDSFLLTSVGDVYYACGVPTHCATYGMKLSIQVVAASSGSPPPASPPTAPAPATPPPAPATPPTAPAPATPPTAPAPATPPPTAPAPATPPTAPAPATPPTAPAPVTPPTGPISSPGTPPASSPSKVSSASRVQSLTPLVAAALLTAAAIFLF</sequence>
<dbReference type="CDD" id="cd04216">
    <property type="entry name" value="Phytocyanin"/>
    <property type="match status" value="1"/>
</dbReference>
<evidence type="ECO:0000313" key="2">
    <source>
        <dbReference type="Proteomes" id="UP001497444"/>
    </source>
</evidence>
<gene>
    <name evidence="1" type="ORF">CSSPJE1EN1_LOCUS14492</name>
</gene>
<dbReference type="InterPro" id="IPR039391">
    <property type="entry name" value="Phytocyanin-like"/>
</dbReference>
<proteinExistence type="predicted"/>
<protein>
    <submittedName>
        <fullName evidence="1">Uncharacterized protein</fullName>
    </submittedName>
</protein>
<dbReference type="Gene3D" id="2.60.40.420">
    <property type="entry name" value="Cupredoxins - blue copper proteins"/>
    <property type="match status" value="1"/>
</dbReference>
<evidence type="ECO:0000313" key="1">
    <source>
        <dbReference type="EMBL" id="CAK9269014.1"/>
    </source>
</evidence>
<dbReference type="EMBL" id="OZ020097">
    <property type="protein sequence ID" value="CAK9269014.1"/>
    <property type="molecule type" value="Genomic_DNA"/>
</dbReference>
<accession>A0ABP0WQ83</accession>
<dbReference type="PROSITE" id="PS51485">
    <property type="entry name" value="PHYTOCYANIN"/>
    <property type="match status" value="1"/>
</dbReference>
<dbReference type="Proteomes" id="UP001497444">
    <property type="component" value="Chromosome 2"/>
</dbReference>
<organism evidence="1 2">
    <name type="scientific">Sphagnum jensenii</name>
    <dbReference type="NCBI Taxonomy" id="128206"/>
    <lineage>
        <taxon>Eukaryota</taxon>
        <taxon>Viridiplantae</taxon>
        <taxon>Streptophyta</taxon>
        <taxon>Embryophyta</taxon>
        <taxon>Bryophyta</taxon>
        <taxon>Sphagnophytina</taxon>
        <taxon>Sphagnopsida</taxon>
        <taxon>Sphagnales</taxon>
        <taxon>Sphagnaceae</taxon>
        <taxon>Sphagnum</taxon>
    </lineage>
</organism>
<dbReference type="Pfam" id="PF02298">
    <property type="entry name" value="Cu_bind_like"/>
    <property type="match status" value="1"/>
</dbReference>
<name>A0ABP0WQ83_9BRYO</name>
<reference evidence="1 2" key="1">
    <citation type="submission" date="2024-02" db="EMBL/GenBank/DDBJ databases">
        <authorList>
            <consortium name="ELIXIR-Norway"/>
            <consortium name="Elixir Norway"/>
        </authorList>
    </citation>
    <scope>NUCLEOTIDE SEQUENCE [LARGE SCALE GENOMIC DNA]</scope>
</reference>
<dbReference type="PANTHER" id="PTHR33021:SF339">
    <property type="entry name" value="OS07G0570600 PROTEIN"/>
    <property type="match status" value="1"/>
</dbReference>
<dbReference type="SUPFAM" id="SSF49503">
    <property type="entry name" value="Cupredoxins"/>
    <property type="match status" value="1"/>
</dbReference>